<dbReference type="Gene3D" id="1.50.10.140">
    <property type="match status" value="1"/>
</dbReference>
<gene>
    <name evidence="2" type="ORF">A2628_04735</name>
</gene>
<protein>
    <recommendedName>
        <fullName evidence="1">DUF3131 domain-containing protein</fullName>
    </recommendedName>
</protein>
<dbReference type="EMBL" id="MGGL01000009">
    <property type="protein sequence ID" value="OGM26831.1"/>
    <property type="molecule type" value="Genomic_DNA"/>
</dbReference>
<comment type="caution">
    <text evidence="2">The sequence shown here is derived from an EMBL/GenBank/DDBJ whole genome shotgun (WGS) entry which is preliminary data.</text>
</comment>
<feature type="domain" description="DUF3131" evidence="1">
    <location>
        <begin position="28"/>
        <end position="171"/>
    </location>
</feature>
<dbReference type="Pfam" id="PF11329">
    <property type="entry name" value="DUF3131"/>
    <property type="match status" value="1"/>
</dbReference>
<organism evidence="2 3">
    <name type="scientific">Candidatus Woesebacteria bacterium RIFCSPHIGHO2_01_FULL_40_22</name>
    <dbReference type="NCBI Taxonomy" id="1802499"/>
    <lineage>
        <taxon>Bacteria</taxon>
        <taxon>Candidatus Woeseibacteriota</taxon>
    </lineage>
</organism>
<proteinExistence type="predicted"/>
<accession>A0A1F7YHK2</accession>
<evidence type="ECO:0000313" key="3">
    <source>
        <dbReference type="Proteomes" id="UP000179221"/>
    </source>
</evidence>
<evidence type="ECO:0000313" key="2">
    <source>
        <dbReference type="EMBL" id="OGM26831.1"/>
    </source>
</evidence>
<sequence>MGLFIEARERVAYDRVPEIKETETQFRRYAGATWNGIEEASRTKTGFIDDQIIPTNGEYLLSGETSITNMGLVLPCTIAASELGLLKESASESLDKSISEIEHLPRTKKRFLYTWYDTENGQGLNNSKKSGDPWPLVSTVDTAWLLAGLMTARQAYPEFKERVDKIMRSVNVPFLYDKKKGLFWGVYDGVRNKPTGFHYDLLASEARMMTYIAMQEYGIPTEAYFKLGREGVGKSRSESGGKQKLMSSGGGALEILSPRLLVPEGEWSELGLNILQKRFVDCMVRGNPKMGSGGYKSPCEEGGVYGEHGIGEFSLNNPCTGETETPVAAFLGLSIQPEKIPKFLSRIEWEIPGVYREDLGFAASFNRKNRTASKARLAVDSEMIFLAIANHVLDGKIQKLFAPQVEATVKPLLASENYCE</sequence>
<dbReference type="AlphaFoldDB" id="A0A1F7YHK2"/>
<dbReference type="Proteomes" id="UP000179221">
    <property type="component" value="Unassembled WGS sequence"/>
</dbReference>
<dbReference type="InterPro" id="IPR021478">
    <property type="entry name" value="DUF3131"/>
</dbReference>
<reference evidence="2 3" key="1">
    <citation type="journal article" date="2016" name="Nat. Commun.">
        <title>Thousands of microbial genomes shed light on interconnected biogeochemical processes in an aquifer system.</title>
        <authorList>
            <person name="Anantharaman K."/>
            <person name="Brown C.T."/>
            <person name="Hug L.A."/>
            <person name="Sharon I."/>
            <person name="Castelle C.J."/>
            <person name="Probst A.J."/>
            <person name="Thomas B.C."/>
            <person name="Singh A."/>
            <person name="Wilkins M.J."/>
            <person name="Karaoz U."/>
            <person name="Brodie E.L."/>
            <person name="Williams K.H."/>
            <person name="Hubbard S.S."/>
            <person name="Banfield J.F."/>
        </authorList>
    </citation>
    <scope>NUCLEOTIDE SEQUENCE [LARGE SCALE GENOMIC DNA]</scope>
</reference>
<name>A0A1F7YHK2_9BACT</name>
<evidence type="ECO:0000259" key="1">
    <source>
        <dbReference type="Pfam" id="PF11329"/>
    </source>
</evidence>